<keyword evidence="2" id="KW-0963">Cytoplasm</keyword>
<protein>
    <recommendedName>
        <fullName evidence="6">MalT-like TPR region domain-containing protein</fullName>
    </recommendedName>
</protein>
<dbReference type="InterPro" id="IPR051476">
    <property type="entry name" value="Bac_ResReg_Asp_Phosphatase"/>
</dbReference>
<dbReference type="Gene3D" id="1.25.40.10">
    <property type="entry name" value="Tetratricopeptide repeat domain"/>
    <property type="match status" value="3"/>
</dbReference>
<dbReference type="PANTHER" id="PTHR46630:SF1">
    <property type="entry name" value="TETRATRICOPEPTIDE REPEAT PROTEIN 29"/>
    <property type="match status" value="1"/>
</dbReference>
<comment type="subcellular location">
    <subcellularLocation>
        <location evidence="1">Cytoplasm</location>
    </subcellularLocation>
</comment>
<dbReference type="EMBL" id="LAZR01019377">
    <property type="protein sequence ID" value="KKL92778.1"/>
    <property type="molecule type" value="Genomic_DNA"/>
</dbReference>
<reference evidence="5" key="1">
    <citation type="journal article" date="2015" name="Nature">
        <title>Complex archaea that bridge the gap between prokaryotes and eukaryotes.</title>
        <authorList>
            <person name="Spang A."/>
            <person name="Saw J.H."/>
            <person name="Jorgensen S.L."/>
            <person name="Zaremba-Niedzwiedzka K."/>
            <person name="Martijn J."/>
            <person name="Lind A.E."/>
            <person name="van Eijk R."/>
            <person name="Schleper C."/>
            <person name="Guy L."/>
            <person name="Ettema T.J."/>
        </authorList>
    </citation>
    <scope>NUCLEOTIDE SEQUENCE</scope>
</reference>
<feature type="non-terminal residue" evidence="5">
    <location>
        <position position="1"/>
    </location>
</feature>
<name>A0A0F9G2B3_9ZZZZ</name>
<evidence type="ECO:0000256" key="4">
    <source>
        <dbReference type="ARBA" id="ARBA00022803"/>
    </source>
</evidence>
<dbReference type="InterPro" id="IPR019734">
    <property type="entry name" value="TPR_rpt"/>
</dbReference>
<dbReference type="PANTHER" id="PTHR46630">
    <property type="entry name" value="TETRATRICOPEPTIDE REPEAT PROTEIN 29"/>
    <property type="match status" value="1"/>
</dbReference>
<comment type="caution">
    <text evidence="5">The sequence shown here is derived from an EMBL/GenBank/DDBJ whole genome shotgun (WGS) entry which is preliminary data.</text>
</comment>
<dbReference type="InterPro" id="IPR011990">
    <property type="entry name" value="TPR-like_helical_dom_sf"/>
</dbReference>
<accession>A0A0F9G2B3</accession>
<dbReference type="GO" id="GO:0005737">
    <property type="term" value="C:cytoplasm"/>
    <property type="evidence" value="ECO:0007669"/>
    <property type="project" value="UniProtKB-SubCell"/>
</dbReference>
<evidence type="ECO:0000256" key="3">
    <source>
        <dbReference type="ARBA" id="ARBA00022737"/>
    </source>
</evidence>
<organism evidence="5">
    <name type="scientific">marine sediment metagenome</name>
    <dbReference type="NCBI Taxonomy" id="412755"/>
    <lineage>
        <taxon>unclassified sequences</taxon>
        <taxon>metagenomes</taxon>
        <taxon>ecological metagenomes</taxon>
    </lineage>
</organism>
<keyword evidence="4" id="KW-0802">TPR repeat</keyword>
<proteinExistence type="predicted"/>
<dbReference type="AlphaFoldDB" id="A0A0F9G2B3"/>
<dbReference type="SUPFAM" id="SSF48452">
    <property type="entry name" value="TPR-like"/>
    <property type="match status" value="1"/>
</dbReference>
<dbReference type="SUPFAM" id="SSF81901">
    <property type="entry name" value="HCP-like"/>
    <property type="match status" value="1"/>
</dbReference>
<evidence type="ECO:0000313" key="5">
    <source>
        <dbReference type="EMBL" id="KKL92778.1"/>
    </source>
</evidence>
<evidence type="ECO:0008006" key="6">
    <source>
        <dbReference type="Google" id="ProtNLM"/>
    </source>
</evidence>
<dbReference type="SMART" id="SM00028">
    <property type="entry name" value="TPR"/>
    <property type="match status" value="6"/>
</dbReference>
<gene>
    <name evidence="5" type="ORF">LCGC14_1881300</name>
</gene>
<evidence type="ECO:0000256" key="2">
    <source>
        <dbReference type="ARBA" id="ARBA00022490"/>
    </source>
</evidence>
<evidence type="ECO:0000256" key="1">
    <source>
        <dbReference type="ARBA" id="ARBA00004496"/>
    </source>
</evidence>
<sequence length="458" mass="52233">KKKELHNKIGKTIEQLYKDNLQDHYGVLTEHFISSKNYEKGADYSKLSEKKAEKAASINDAISYAKKRIYCLEKLPVDDDVEKKIVSARTVLGLYYIQLVLPVEAKAAVDPIVELAIKRNYKRRVSQINVILGFYYHYVDENYPKAIEYLETALKVAEELNDMLSIVLANNIMGYCLSDNGEFEKAFSCWEKALGINVMANVKWGIVAIKANIGLWVYGRQGNVELAYQTSQEALRIANESGDIFSKGNANYALGLSYYLKGCLKEGEEHLLKSVDFLQKSNQLVWAGLANFHLSAIYLGMGEYETSQKFSERAISMWQHSSMGSSGMRWDKISIALAKVMNKEKDINLNEIFKWHEDIKNKWVKGRALNCIGTILLNIDDQHISEAEDWIKKSIETNEEYGSMWNLAQGYALYAELFKRKSDLLKAKKTLNKAIEIFKECGADGWVEKYEKELASFS</sequence>
<keyword evidence="3" id="KW-0677">Repeat</keyword>